<dbReference type="GO" id="GO:0006508">
    <property type="term" value="P:proteolysis"/>
    <property type="evidence" value="ECO:0007669"/>
    <property type="project" value="UniProtKB-KW"/>
</dbReference>
<dbReference type="RefSeq" id="WP_170842500.1">
    <property type="nucleotide sequence ID" value="NZ_FNIT01000002.1"/>
</dbReference>
<keyword evidence="1" id="KW-0645">Protease</keyword>
<protein>
    <submittedName>
        <fullName evidence="1">Predicted secreted Zn-dependent protease</fullName>
    </submittedName>
</protein>
<reference evidence="1 2" key="1">
    <citation type="submission" date="2016-10" db="EMBL/GenBank/DDBJ databases">
        <authorList>
            <person name="de Groot N.N."/>
        </authorList>
    </citation>
    <scope>NUCLEOTIDE SEQUENCE [LARGE SCALE GENOMIC DNA]</scope>
    <source>
        <strain evidence="2">L7-484,KACC 16230,DSM 25025</strain>
    </source>
</reference>
<evidence type="ECO:0000313" key="2">
    <source>
        <dbReference type="Proteomes" id="UP000198793"/>
    </source>
</evidence>
<keyword evidence="2" id="KW-1185">Reference proteome</keyword>
<evidence type="ECO:0000313" key="1">
    <source>
        <dbReference type="EMBL" id="SDN92311.1"/>
    </source>
</evidence>
<dbReference type="AlphaFoldDB" id="A0A1H0FCM5"/>
<dbReference type="GO" id="GO:0008233">
    <property type="term" value="F:peptidase activity"/>
    <property type="evidence" value="ECO:0007669"/>
    <property type="project" value="UniProtKB-KW"/>
</dbReference>
<sequence length="197" mass="21751">MRIRLAALVATGLLASGCTTTSQVSTRYYDISGSTSRELDRELRRKGPDGGKAVAMAGIRIRPVDLKPSRDGDGCRFRRVRFGVNAAITLPRWREATSSEDAELRRQWSGFAAYARAHEEAHVEIAEAYARAIEASLLAIPPQPSCDQLEAIALQRVRRAVGLHRQTQLAFDAHEQRRFARLAAAARVAKPTRRTGS</sequence>
<dbReference type="Pfam" id="PF06037">
    <property type="entry name" value="DUF922"/>
    <property type="match status" value="1"/>
</dbReference>
<dbReference type="PROSITE" id="PS51257">
    <property type="entry name" value="PROKAR_LIPOPROTEIN"/>
    <property type="match status" value="1"/>
</dbReference>
<name>A0A1H0FCM5_9HYPH</name>
<gene>
    <name evidence="1" type="ORF">SAMN05192530_102456</name>
</gene>
<dbReference type="EMBL" id="FNIT01000002">
    <property type="protein sequence ID" value="SDN92311.1"/>
    <property type="molecule type" value="Genomic_DNA"/>
</dbReference>
<dbReference type="InterPro" id="IPR010321">
    <property type="entry name" value="DUF922"/>
</dbReference>
<organism evidence="1 2">
    <name type="scientific">Aureimonas jatrophae</name>
    <dbReference type="NCBI Taxonomy" id="1166073"/>
    <lineage>
        <taxon>Bacteria</taxon>
        <taxon>Pseudomonadati</taxon>
        <taxon>Pseudomonadota</taxon>
        <taxon>Alphaproteobacteria</taxon>
        <taxon>Hyphomicrobiales</taxon>
        <taxon>Aurantimonadaceae</taxon>
        <taxon>Aureimonas</taxon>
    </lineage>
</organism>
<keyword evidence="1" id="KW-0378">Hydrolase</keyword>
<accession>A0A1H0FCM5</accession>
<dbReference type="Proteomes" id="UP000198793">
    <property type="component" value="Unassembled WGS sequence"/>
</dbReference>
<proteinExistence type="predicted"/>